<evidence type="ECO:0000256" key="1">
    <source>
        <dbReference type="SAM" id="MobiDB-lite"/>
    </source>
</evidence>
<sequence>MMSFPHLFRSSVAAAVLLPALLAGCAQNNEPTQFAPLRYDYLGQMNLNVSSLAIVDRTATHPVEGNIGPEAPTPPLQAVRQMAQDRLTARGTVDSPNTARFVIDRASILHLPGGTLKGNVGVHLDILAADGHRVASASAQASQSLHPDPSGDVESRANLYAVTRDMMQTLNVEFEYQVHHSLSKWLVDAGGTPVGSAIQTQSLTGQDDSAAPLPAPSATKTDTQTLPAAPASATPPAAFTETLAAPATAPAPATSAQDAEPNPIFPSGGDTAPATKPAKPRTLSPKASFLSLPGKNTASGQ</sequence>
<dbReference type="EMBL" id="JAFVMG010000001">
    <property type="protein sequence ID" value="MBO1327040.1"/>
    <property type="molecule type" value="Genomic_DNA"/>
</dbReference>
<feature type="region of interest" description="Disordered" evidence="1">
    <location>
        <begin position="197"/>
        <end position="301"/>
    </location>
</feature>
<dbReference type="Proteomes" id="UP000664399">
    <property type="component" value="Unassembled WGS sequence"/>
</dbReference>
<name>A0ABS3LHI5_9PROT</name>
<proteinExistence type="predicted"/>
<organism evidence="3 4">
    <name type="scientific">Acetobacter suratthaniensis</name>
    <dbReference type="NCBI Taxonomy" id="1502841"/>
    <lineage>
        <taxon>Bacteria</taxon>
        <taxon>Pseudomonadati</taxon>
        <taxon>Pseudomonadota</taxon>
        <taxon>Alphaproteobacteria</taxon>
        <taxon>Acetobacterales</taxon>
        <taxon>Acetobacteraceae</taxon>
        <taxon>Acetobacter</taxon>
    </lineage>
</organism>
<evidence type="ECO:0008006" key="5">
    <source>
        <dbReference type="Google" id="ProtNLM"/>
    </source>
</evidence>
<keyword evidence="4" id="KW-1185">Reference proteome</keyword>
<feature type="signal peptide" evidence="2">
    <location>
        <begin position="1"/>
        <end position="28"/>
    </location>
</feature>
<feature type="chain" id="PRO_5047329570" description="DUF4410 domain-containing protein" evidence="2">
    <location>
        <begin position="29"/>
        <end position="301"/>
    </location>
</feature>
<comment type="caution">
    <text evidence="3">The sequence shown here is derived from an EMBL/GenBank/DDBJ whole genome shotgun (WGS) entry which is preliminary data.</text>
</comment>
<accession>A0ABS3LHI5</accession>
<feature type="compositionally biased region" description="Low complexity" evidence="1">
    <location>
        <begin position="209"/>
        <end position="218"/>
    </location>
</feature>
<reference evidence="3 4" key="1">
    <citation type="submission" date="2021-03" db="EMBL/GenBank/DDBJ databases">
        <title>The complete genome sequence of Acetobacter suratthaniensis TBRC 1719.</title>
        <authorList>
            <person name="Charoenyingcharoen P."/>
            <person name="Yukphan P."/>
        </authorList>
    </citation>
    <scope>NUCLEOTIDE SEQUENCE [LARGE SCALE GENOMIC DNA]</scope>
    <source>
        <strain evidence="3 4">TBRC 1719</strain>
    </source>
</reference>
<feature type="compositionally biased region" description="Low complexity" evidence="1">
    <location>
        <begin position="227"/>
        <end position="256"/>
    </location>
</feature>
<evidence type="ECO:0000313" key="3">
    <source>
        <dbReference type="EMBL" id="MBO1327040.1"/>
    </source>
</evidence>
<protein>
    <recommendedName>
        <fullName evidence="5">DUF4410 domain-containing protein</fullName>
    </recommendedName>
</protein>
<evidence type="ECO:0000256" key="2">
    <source>
        <dbReference type="SAM" id="SignalP"/>
    </source>
</evidence>
<gene>
    <name evidence="3" type="ORF">J2D75_00945</name>
</gene>
<keyword evidence="2" id="KW-0732">Signal</keyword>
<evidence type="ECO:0000313" key="4">
    <source>
        <dbReference type="Proteomes" id="UP000664399"/>
    </source>
</evidence>
<feature type="compositionally biased region" description="Polar residues" evidence="1">
    <location>
        <begin position="197"/>
        <end position="207"/>
    </location>
</feature>
<dbReference type="RefSeq" id="WP_207851871.1">
    <property type="nucleotide sequence ID" value="NZ_JAFVMG010000001.1"/>
</dbReference>